<feature type="active site" description="Charge relay system" evidence="5">
    <location>
        <position position="293"/>
    </location>
</feature>
<evidence type="ECO:0000256" key="5">
    <source>
        <dbReference type="PROSITE-ProRule" id="PRU01240"/>
    </source>
</evidence>
<feature type="domain" description="Peptidase S8/S53" evidence="7">
    <location>
        <begin position="257"/>
        <end position="525"/>
    </location>
</feature>
<comment type="similarity">
    <text evidence="1 5">Belongs to the peptidase S8 family.</text>
</comment>
<dbReference type="GO" id="GO:0006508">
    <property type="term" value="P:proteolysis"/>
    <property type="evidence" value="ECO:0007669"/>
    <property type="project" value="UniProtKB-KW"/>
</dbReference>
<dbReference type="InterPro" id="IPR000209">
    <property type="entry name" value="Peptidase_S8/S53_dom"/>
</dbReference>
<feature type="active site" description="Charge relay system" evidence="5">
    <location>
        <position position="263"/>
    </location>
</feature>
<name>A0A7W5ZSJ5_9BACT</name>
<accession>A0A7W5ZSJ5</accession>
<dbReference type="PROSITE" id="PS51892">
    <property type="entry name" value="SUBTILASE"/>
    <property type="match status" value="1"/>
</dbReference>
<evidence type="ECO:0000256" key="3">
    <source>
        <dbReference type="ARBA" id="ARBA00022801"/>
    </source>
</evidence>
<evidence type="ECO:0000259" key="7">
    <source>
        <dbReference type="Pfam" id="PF00082"/>
    </source>
</evidence>
<dbReference type="GO" id="GO:0004252">
    <property type="term" value="F:serine-type endopeptidase activity"/>
    <property type="evidence" value="ECO:0007669"/>
    <property type="project" value="UniProtKB-UniRule"/>
</dbReference>
<evidence type="ECO:0000256" key="1">
    <source>
        <dbReference type="ARBA" id="ARBA00011073"/>
    </source>
</evidence>
<dbReference type="AlphaFoldDB" id="A0A7W5ZSJ5"/>
<dbReference type="Gene3D" id="3.40.50.200">
    <property type="entry name" value="Peptidase S8/S53 domain"/>
    <property type="match status" value="1"/>
</dbReference>
<dbReference type="Proteomes" id="UP000541352">
    <property type="component" value="Unassembled WGS sequence"/>
</dbReference>
<keyword evidence="4 5" id="KW-0720">Serine protease</keyword>
<feature type="region of interest" description="Disordered" evidence="6">
    <location>
        <begin position="1"/>
        <end position="32"/>
    </location>
</feature>
<dbReference type="RefSeq" id="WP_183980637.1">
    <property type="nucleotide sequence ID" value="NZ_JACIBY010000034.1"/>
</dbReference>
<keyword evidence="3 5" id="KW-0378">Hydrolase</keyword>
<dbReference type="Pfam" id="PF00082">
    <property type="entry name" value="Peptidase_S8"/>
    <property type="match status" value="1"/>
</dbReference>
<dbReference type="PANTHER" id="PTHR43806:SF11">
    <property type="entry name" value="CEREVISIN-RELATED"/>
    <property type="match status" value="1"/>
</dbReference>
<dbReference type="CDD" id="cd04847">
    <property type="entry name" value="Peptidases_S8_Subtilisin_like_2"/>
    <property type="match status" value="1"/>
</dbReference>
<protein>
    <submittedName>
        <fullName evidence="8">Uncharacterized protein YkuJ</fullName>
    </submittedName>
</protein>
<gene>
    <name evidence="8" type="ORF">FHS57_006364</name>
</gene>
<dbReference type="InterPro" id="IPR050131">
    <property type="entry name" value="Peptidase_S8_subtilisin-like"/>
</dbReference>
<feature type="active site" description="Charge relay system" evidence="5">
    <location>
        <position position="491"/>
    </location>
</feature>
<evidence type="ECO:0000313" key="9">
    <source>
        <dbReference type="Proteomes" id="UP000541352"/>
    </source>
</evidence>
<evidence type="ECO:0000256" key="6">
    <source>
        <dbReference type="SAM" id="MobiDB-lite"/>
    </source>
</evidence>
<dbReference type="PROSITE" id="PS00136">
    <property type="entry name" value="SUBTILASE_ASP"/>
    <property type="match status" value="1"/>
</dbReference>
<comment type="caution">
    <text evidence="8">The sequence shown here is derived from an EMBL/GenBank/DDBJ whole genome shotgun (WGS) entry which is preliminary data.</text>
</comment>
<dbReference type="PROSITE" id="PS00138">
    <property type="entry name" value="SUBTILASE_SER"/>
    <property type="match status" value="1"/>
</dbReference>
<dbReference type="InterPro" id="IPR034074">
    <property type="entry name" value="Y4bN_pept_dom"/>
</dbReference>
<sequence length="780" mass="88034">MAKKNLPVKMVRKRENDQLSNEGHGGKTTPPKWVLKGDELTGRADEFRQVFRQVGSRLREKVNQEGFQPAIIRVKLMSEATAKNHRREISKLFNVQKKLNIIGLIGEDELILKIDSPEDLEAIEKRLKDTAKYATALSAIEDPDLFKPSIEVEEVNGSTLLKVKLFHLHEYEQNQVLIRSFERFCENNGINCRRLNYSRELNIFEVSGVTKDQLEDFDSFDGLYSITEMPMLSLSLDEIESTVEVEFPKPIEGTEYIVVGVLDTGITSHEHLQPWKHPKRHTNFPDEDIDPRHGSMVTGVLLFGDYLEEAEYTGTNGCKVFEAVVYPATTSGFSEELLIRNIREAIRKHHNTVKIWNLSLGTNLQADIHDFSDFAQALDSIQDEYGVLIIKSAGNCKNYQLGKPKSRISKSADSVRSLVVGSIAQAKSESDLAEAFYPSPFTRIGPGPGGIIKPDIVHFGGNTGFVNHKEKVNGVKTIGADGKIMTAAGTSFATPRVSALAAGVSAKIGEEFNPLLIKALIIHNSKHPELEMSIDEKINQTGYGLPPAISELLYNDQDEITLIFQDVITKGGYIKIMDFPFPESLIDNGYFYGQISITLVTSPLLDGGQGSEYCQSNVDVLFGSYDEKKQRDLSKKGIKNPVGVEGNQNLLVQSMYSQRLLKQVDNPFNRERILINHGKFQPTKKWVINLEELTDGNRQKFLLAPKNWFLELKASFRDNTELIYDQKREEVNLEFALIITIRDPKKKGKVYNEVTQLLEKYNFIHNEIRLREEVKIRLNG</sequence>
<organism evidence="8 9">
    <name type="scientific">Runella defluvii</name>
    <dbReference type="NCBI Taxonomy" id="370973"/>
    <lineage>
        <taxon>Bacteria</taxon>
        <taxon>Pseudomonadati</taxon>
        <taxon>Bacteroidota</taxon>
        <taxon>Cytophagia</taxon>
        <taxon>Cytophagales</taxon>
        <taxon>Spirosomataceae</taxon>
        <taxon>Runella</taxon>
    </lineage>
</organism>
<reference evidence="8 9" key="1">
    <citation type="submission" date="2020-08" db="EMBL/GenBank/DDBJ databases">
        <title>Genomic Encyclopedia of Type Strains, Phase IV (KMG-IV): sequencing the most valuable type-strain genomes for metagenomic binning, comparative biology and taxonomic classification.</title>
        <authorList>
            <person name="Goeker M."/>
        </authorList>
    </citation>
    <scope>NUCLEOTIDE SEQUENCE [LARGE SCALE GENOMIC DNA]</scope>
    <source>
        <strain evidence="8 9">DSM 17976</strain>
    </source>
</reference>
<keyword evidence="9" id="KW-1185">Reference proteome</keyword>
<dbReference type="InterPro" id="IPR036852">
    <property type="entry name" value="Peptidase_S8/S53_dom_sf"/>
</dbReference>
<dbReference type="InterPro" id="IPR023827">
    <property type="entry name" value="Peptidase_S8_Asp-AS"/>
</dbReference>
<dbReference type="SUPFAM" id="SSF52743">
    <property type="entry name" value="Subtilisin-like"/>
    <property type="match status" value="1"/>
</dbReference>
<dbReference type="InterPro" id="IPR023828">
    <property type="entry name" value="Peptidase_S8_Ser-AS"/>
</dbReference>
<evidence type="ECO:0000256" key="4">
    <source>
        <dbReference type="ARBA" id="ARBA00022825"/>
    </source>
</evidence>
<proteinExistence type="inferred from homology"/>
<dbReference type="EMBL" id="JACIBY010000034">
    <property type="protein sequence ID" value="MBB3842333.1"/>
    <property type="molecule type" value="Genomic_DNA"/>
</dbReference>
<evidence type="ECO:0000313" key="8">
    <source>
        <dbReference type="EMBL" id="MBB3842333.1"/>
    </source>
</evidence>
<dbReference type="PANTHER" id="PTHR43806">
    <property type="entry name" value="PEPTIDASE S8"/>
    <property type="match status" value="1"/>
</dbReference>
<keyword evidence="2 5" id="KW-0645">Protease</keyword>
<evidence type="ECO:0000256" key="2">
    <source>
        <dbReference type="ARBA" id="ARBA00022670"/>
    </source>
</evidence>